<feature type="compositionally biased region" description="Polar residues" evidence="2">
    <location>
        <begin position="856"/>
        <end position="869"/>
    </location>
</feature>
<dbReference type="Gene3D" id="2.130.10.10">
    <property type="entry name" value="YVTN repeat-like/Quinoprotein amine dehydrogenase"/>
    <property type="match status" value="1"/>
</dbReference>
<name>A0A2A9NIF8_9AGAR</name>
<evidence type="ECO:0000256" key="1">
    <source>
        <dbReference type="PROSITE-ProRule" id="PRU00221"/>
    </source>
</evidence>
<proteinExistence type="predicted"/>
<dbReference type="Gene3D" id="1.20.1280.50">
    <property type="match status" value="1"/>
</dbReference>
<dbReference type="Proteomes" id="UP000242287">
    <property type="component" value="Unassembled WGS sequence"/>
</dbReference>
<dbReference type="InterPro" id="IPR001810">
    <property type="entry name" value="F-box_dom"/>
</dbReference>
<dbReference type="Pfam" id="PF12937">
    <property type="entry name" value="F-box-like"/>
    <property type="match status" value="1"/>
</dbReference>
<feature type="region of interest" description="Disordered" evidence="2">
    <location>
        <begin position="1"/>
        <end position="30"/>
    </location>
</feature>
<dbReference type="SUPFAM" id="SSF81383">
    <property type="entry name" value="F-box domain"/>
    <property type="match status" value="1"/>
</dbReference>
<dbReference type="InterPro" id="IPR001680">
    <property type="entry name" value="WD40_rpt"/>
</dbReference>
<dbReference type="OrthoDB" id="429520at2759"/>
<dbReference type="SMART" id="SM00320">
    <property type="entry name" value="WD40"/>
    <property type="match status" value="3"/>
</dbReference>
<dbReference type="InterPro" id="IPR036322">
    <property type="entry name" value="WD40_repeat_dom_sf"/>
</dbReference>
<dbReference type="PROSITE" id="PS50181">
    <property type="entry name" value="FBOX"/>
    <property type="match status" value="1"/>
</dbReference>
<feature type="compositionally biased region" description="Low complexity" evidence="2">
    <location>
        <begin position="11"/>
        <end position="21"/>
    </location>
</feature>
<feature type="compositionally biased region" description="Low complexity" evidence="2">
    <location>
        <begin position="870"/>
        <end position="882"/>
    </location>
</feature>
<feature type="domain" description="F-box" evidence="3">
    <location>
        <begin position="36"/>
        <end position="82"/>
    </location>
</feature>
<dbReference type="InterPro" id="IPR015943">
    <property type="entry name" value="WD40/YVTN_repeat-like_dom_sf"/>
</dbReference>
<evidence type="ECO:0000313" key="4">
    <source>
        <dbReference type="EMBL" id="PFH47443.1"/>
    </source>
</evidence>
<evidence type="ECO:0000256" key="2">
    <source>
        <dbReference type="SAM" id="MobiDB-lite"/>
    </source>
</evidence>
<evidence type="ECO:0000313" key="5">
    <source>
        <dbReference type="Proteomes" id="UP000242287"/>
    </source>
</evidence>
<sequence length="934" mass="101462">MLKKHLHHISQESQSVEQNSSTKQNYKYHKDGDHSTHAFLHLPSETLTGITSYLHPPSLLSLAKVNSSLYNHVKNDNTWRRAFVSRYLGIGPENDLHDVKISLLRRSQKSWRNEYILRYKLERRWENSRNSAISHVPLPSTISSIHLMPYQLALSSSLRYGVIARSLPLQGKILSGYLSPEGMPAGVGLGIGNPNADFVPNATTCAITSQGGFASLLWGFSNGEVAIVLANKVMEARRITTDVMRCRVSERHEGTISDSVWDLDAVTAVTGGIDGCIWTSERHSLRPVPDACTKIATAISYPEGYITAVFRSGDIILWSGFLVSDTRVVSAAEVQEIRISCPLQRLQGDESPVILPEVSTFSINSEPDTISILVAYHEHPYFYRVQVDKHNGSMEVTTFGDPSFGPISSVSPYFATQPGEGSFVMVGDSLGFVSIYDWEIRHVPGHPVQPARKFEAHEDGSAVTSMAWNGVTLITGSARGTVHVWDGLTFGHLRRFDSHHSRRHRHHHHTQHEGANDDAVKQIAIDSEKEVFIASSGNRLLAWRVGPVPADYSGKLRGRNSASHSVRKNRSGHAKYIQQLEMKETIKESQHLVAQESESYKRAFNREKEHRAKLNKLGLTEAEAIEYVMMLSRDEASGKRGDRVDGVEVPNMTEDDITSPMITGGGGMSEGEWGESFEAGPSRHAYAYEEEPSFSSRSSSPTASSISEQATVSGYVSTTSDSQVASSPPESIISPVPTARASIPVTRISSGQQQQQQFPPISFGSSSSQGSESSSISSSVPSTGSRLDKKIQETTDPGPFTSVRDSNNNSAQDGSTGPSSIGGSTTVAPGQVNTSSSSSPSGTKMSWSGVAKLSMPTRSSTGTPRHNITPSSSVGSPSSQPSRPRPSFHPVGSGGGLRYASGSSFHVSDDADIDDDLRFALELSLAEARSRGEA</sequence>
<feature type="compositionally biased region" description="Basic residues" evidence="2">
    <location>
        <begin position="500"/>
        <end position="510"/>
    </location>
</feature>
<evidence type="ECO:0000259" key="3">
    <source>
        <dbReference type="PROSITE" id="PS50181"/>
    </source>
</evidence>
<feature type="region of interest" description="Disordered" evidence="2">
    <location>
        <begin position="743"/>
        <end position="910"/>
    </location>
</feature>
<dbReference type="EMBL" id="KZ302111">
    <property type="protein sequence ID" value="PFH47443.1"/>
    <property type="molecule type" value="Genomic_DNA"/>
</dbReference>
<feature type="region of interest" description="Disordered" evidence="2">
    <location>
        <begin position="635"/>
        <end position="678"/>
    </location>
</feature>
<dbReference type="AlphaFoldDB" id="A0A2A9NIF8"/>
<feature type="repeat" description="WD" evidence="1">
    <location>
        <begin position="454"/>
        <end position="486"/>
    </location>
</feature>
<feature type="compositionally biased region" description="Low complexity" evidence="2">
    <location>
        <begin position="814"/>
        <end position="826"/>
    </location>
</feature>
<dbReference type="STRING" id="703135.A0A2A9NIF8"/>
<gene>
    <name evidence="4" type="ORF">AMATHDRAFT_50310</name>
</gene>
<accession>A0A2A9NIF8</accession>
<dbReference type="InterPro" id="IPR036047">
    <property type="entry name" value="F-box-like_dom_sf"/>
</dbReference>
<feature type="compositionally biased region" description="Polar residues" evidence="2">
    <location>
        <begin position="803"/>
        <end position="813"/>
    </location>
</feature>
<feature type="compositionally biased region" description="Low complexity" evidence="2">
    <location>
        <begin position="726"/>
        <end position="737"/>
    </location>
</feature>
<feature type="compositionally biased region" description="Basic and acidic residues" evidence="2">
    <location>
        <begin position="635"/>
        <end position="646"/>
    </location>
</feature>
<reference evidence="4 5" key="1">
    <citation type="submission" date="2014-02" db="EMBL/GenBank/DDBJ databases">
        <title>Transposable element dynamics among asymbiotic and ectomycorrhizal Amanita fungi.</title>
        <authorList>
            <consortium name="DOE Joint Genome Institute"/>
            <person name="Hess J."/>
            <person name="Skrede I."/>
            <person name="Wolfe B."/>
            <person name="LaButti K."/>
            <person name="Ohm R.A."/>
            <person name="Grigoriev I.V."/>
            <person name="Pringle A."/>
        </authorList>
    </citation>
    <scope>NUCLEOTIDE SEQUENCE [LARGE SCALE GENOMIC DNA]</scope>
    <source>
        <strain evidence="4 5">SKay4041</strain>
    </source>
</reference>
<feature type="compositionally biased region" description="Low complexity" evidence="2">
    <location>
        <begin position="748"/>
        <end position="782"/>
    </location>
</feature>
<feature type="compositionally biased region" description="Low complexity" evidence="2">
    <location>
        <begin position="835"/>
        <end position="848"/>
    </location>
</feature>
<feature type="region of interest" description="Disordered" evidence="2">
    <location>
        <begin position="718"/>
        <end position="737"/>
    </location>
</feature>
<keyword evidence="1" id="KW-0853">WD repeat</keyword>
<organism evidence="4 5">
    <name type="scientific">Amanita thiersii Skay4041</name>
    <dbReference type="NCBI Taxonomy" id="703135"/>
    <lineage>
        <taxon>Eukaryota</taxon>
        <taxon>Fungi</taxon>
        <taxon>Dikarya</taxon>
        <taxon>Basidiomycota</taxon>
        <taxon>Agaricomycotina</taxon>
        <taxon>Agaricomycetes</taxon>
        <taxon>Agaricomycetidae</taxon>
        <taxon>Agaricales</taxon>
        <taxon>Pluteineae</taxon>
        <taxon>Amanitaceae</taxon>
        <taxon>Amanita</taxon>
    </lineage>
</organism>
<keyword evidence="5" id="KW-1185">Reference proteome</keyword>
<protein>
    <recommendedName>
        <fullName evidence="3">F-box domain-containing protein</fullName>
    </recommendedName>
</protein>
<feature type="region of interest" description="Disordered" evidence="2">
    <location>
        <begin position="499"/>
        <end position="518"/>
    </location>
</feature>
<dbReference type="SUPFAM" id="SSF50978">
    <property type="entry name" value="WD40 repeat-like"/>
    <property type="match status" value="1"/>
</dbReference>
<dbReference type="PROSITE" id="PS50082">
    <property type="entry name" value="WD_REPEATS_2"/>
    <property type="match status" value="1"/>
</dbReference>